<dbReference type="GO" id="GO:0005524">
    <property type="term" value="F:ATP binding"/>
    <property type="evidence" value="ECO:0007669"/>
    <property type="project" value="UniProtKB-KW"/>
</dbReference>
<keyword evidence="1" id="KW-0547">Nucleotide-binding</keyword>
<dbReference type="InterPro" id="IPR014729">
    <property type="entry name" value="Rossmann-like_a/b/a_fold"/>
</dbReference>
<dbReference type="InterPro" id="IPR001962">
    <property type="entry name" value="Asn_synthase"/>
</dbReference>
<evidence type="ECO:0000313" key="5">
    <source>
        <dbReference type="EMBL" id="KAK1931638.1"/>
    </source>
</evidence>
<reference evidence="5" key="1">
    <citation type="submission" date="2023-08" db="EMBL/GenBank/DDBJ databases">
        <title>Reference Genome Resource for the Citrus Pathogen Phytophthora citrophthora.</title>
        <authorList>
            <person name="Moller H."/>
            <person name="Coetzee B."/>
            <person name="Rose L.J."/>
            <person name="Van Niekerk J.M."/>
        </authorList>
    </citation>
    <scope>NUCLEOTIDE SEQUENCE</scope>
    <source>
        <strain evidence="5">STE-U-9442</strain>
    </source>
</reference>
<organism evidence="5 6">
    <name type="scientific">Phytophthora citrophthora</name>
    <dbReference type="NCBI Taxonomy" id="4793"/>
    <lineage>
        <taxon>Eukaryota</taxon>
        <taxon>Sar</taxon>
        <taxon>Stramenopiles</taxon>
        <taxon>Oomycota</taxon>
        <taxon>Peronosporomycetes</taxon>
        <taxon>Peronosporales</taxon>
        <taxon>Peronosporaceae</taxon>
        <taxon>Phytophthora</taxon>
    </lineage>
</organism>
<dbReference type="Pfam" id="PF00733">
    <property type="entry name" value="Asn_synthase"/>
    <property type="match status" value="1"/>
</dbReference>
<dbReference type="GO" id="GO:0005829">
    <property type="term" value="C:cytosol"/>
    <property type="evidence" value="ECO:0007669"/>
    <property type="project" value="TreeGrafter"/>
</dbReference>
<dbReference type="SUPFAM" id="SSF52402">
    <property type="entry name" value="Adenine nucleotide alpha hydrolases-like"/>
    <property type="match status" value="1"/>
</dbReference>
<evidence type="ECO:0000259" key="4">
    <source>
        <dbReference type="Pfam" id="PF00733"/>
    </source>
</evidence>
<keyword evidence="6" id="KW-1185">Reference proteome</keyword>
<dbReference type="CDD" id="cd01991">
    <property type="entry name" value="Asn_synthase_B_C"/>
    <property type="match status" value="1"/>
</dbReference>
<dbReference type="PANTHER" id="PTHR11772:SF46">
    <property type="entry name" value="ASPARAGINE SYNTHETASE DOMAIN-CONTAINING PROTEIN"/>
    <property type="match status" value="1"/>
</dbReference>
<proteinExistence type="predicted"/>
<evidence type="ECO:0000256" key="1">
    <source>
        <dbReference type="ARBA" id="ARBA00022741"/>
    </source>
</evidence>
<dbReference type="InterPro" id="IPR050795">
    <property type="entry name" value="Asn_Synthetase"/>
</dbReference>
<keyword evidence="2" id="KW-0067">ATP-binding</keyword>
<dbReference type="GO" id="GO:0004066">
    <property type="term" value="F:asparagine synthase (glutamine-hydrolyzing) activity"/>
    <property type="evidence" value="ECO:0007669"/>
    <property type="project" value="InterPro"/>
</dbReference>
<accession>A0AAD9G4F3</accession>
<feature type="signal peptide" evidence="3">
    <location>
        <begin position="1"/>
        <end position="24"/>
    </location>
</feature>
<protein>
    <submittedName>
        <fullName evidence="5">Asparagine synthetase B [glutamine-hydrolyzing]</fullName>
    </submittedName>
</protein>
<dbReference type="AlphaFoldDB" id="A0AAD9G4F3"/>
<name>A0AAD9G4F3_9STRA</name>
<comment type="caution">
    <text evidence="5">The sequence shown here is derived from an EMBL/GenBank/DDBJ whole genome shotgun (WGS) entry which is preliminary data.</text>
</comment>
<dbReference type="PANTHER" id="PTHR11772">
    <property type="entry name" value="ASPARAGINE SYNTHETASE"/>
    <property type="match status" value="1"/>
</dbReference>
<evidence type="ECO:0000256" key="2">
    <source>
        <dbReference type="ARBA" id="ARBA00022840"/>
    </source>
</evidence>
<dbReference type="Proteomes" id="UP001259832">
    <property type="component" value="Unassembled WGS sequence"/>
</dbReference>
<feature type="chain" id="PRO_5042080597" evidence="3">
    <location>
        <begin position="25"/>
        <end position="1007"/>
    </location>
</feature>
<gene>
    <name evidence="5" type="ORF">P3T76_012967</name>
</gene>
<dbReference type="EMBL" id="JASMQC010000033">
    <property type="protein sequence ID" value="KAK1931638.1"/>
    <property type="molecule type" value="Genomic_DNA"/>
</dbReference>
<dbReference type="Gene3D" id="3.40.50.620">
    <property type="entry name" value="HUPs"/>
    <property type="match status" value="1"/>
</dbReference>
<dbReference type="GO" id="GO:0006529">
    <property type="term" value="P:asparagine biosynthetic process"/>
    <property type="evidence" value="ECO:0007669"/>
    <property type="project" value="InterPro"/>
</dbReference>
<sequence>MRVTQTLLAIAVVLFASSDSLTTASKATAIATAQKDGLYAEIYNVEDGVVTKKMRVPLGDIEQYSDSDFDQLKSTLTTEERAAVHLPKGVESLIRGLEKFVAFFKRFKRNKRRLSIQDTLLAIAVVLFASSDSLTTASKATAIATAQKDGLYAEIYNVEDGVVTKKMRVPLGDIEQYSDSDFDQLKSTLTTEERAAVHLPKGVESFFRGLEKFRRLCGLLHSVLAAKGLDVLIPLSQESYNQYLEVYSIEAASPLTRFQLPVPESYGDKNSSHLLLLVGNSRKLWNPLLDFVEREMQHNEGRILDDPVDRYVQESIGSSLKELTTTHRAFEDAKVYWVADTEPGKMILAQKMALAAKAVSHCPPSQLCLHPTLGPWLAFRCAILLNIEGVDIDGPNREEGHAAPLIRGEERPELLPAECSHDQKLHDLLTAQMQKAFAQSAAAPKNGRIPPEAWRAWALPRLSLAPNHPEMYSSEQILYHYTKDIRILQRSVRARRDTLSLEYVRSSPSTKVRKCRHVLQEVLFEIHDRFPDGIDAILLSAGLDTSILSEASGQELNPVEGEFTTISLDKKTGARPILSFRHAFTVQADPTAQDAVYAAEIFKRLGDVSIEEHHVLRVTLDELLENSSEVARLLCTCDPMELRNSLVIYEALQKAAECGVKHLVTGDAADEVFCGYSFYHGMTEEALIKYRERITTTMQFTTAKLAKDLGIEVLSPFLDARVVAFSKTLTKSEMVGERTPVPRDGEQGVHGKLILRQAFPESFSQWRAKEPIEAGSGTTRLRLGYFDSHWTDEEFEGQQRVVLREHGVFIRDREHLYFFQAFLRAFAGDLANVPRRRFNEFSQLVEFHGQEETEDSANVFCPGCGFELSHPKQDFCITCGCWPTCISPTNDSQGYATRALAKLKRDKEILLHDNFTSASNAATSATQDGLYAEIFNVEDGIVTKKMRVPLGDVEQYTDTDFEQLKSTLSSEERAAVSLPRGFDTFFKGLGKFVGFFKRGKRRLQIEA</sequence>
<evidence type="ECO:0000313" key="6">
    <source>
        <dbReference type="Proteomes" id="UP001259832"/>
    </source>
</evidence>
<keyword evidence="3" id="KW-0732">Signal</keyword>
<feature type="domain" description="Asparagine synthetase" evidence="4">
    <location>
        <begin position="537"/>
        <end position="682"/>
    </location>
</feature>
<evidence type="ECO:0000256" key="3">
    <source>
        <dbReference type="SAM" id="SignalP"/>
    </source>
</evidence>